<dbReference type="SUPFAM" id="SSF53098">
    <property type="entry name" value="Ribonuclease H-like"/>
    <property type="match status" value="1"/>
</dbReference>
<sequence length="300" mass="34742">MAKSRVFQNVMLALGIEWLTHLPAGKDGERVTARSKGKVERPFRTVKEAHETLYHFHKPETEQQANAWLWRYLHHYNGQPHRYESHSRLEDWLDNVPANGIREMCTWEQFCRFAREPERRKVGIDARVTVEGTAYEVESDLAGETVILLWGLFDNELYVEFEGERTGPYYPVSGPIPLNRYRAFRQGRISQRADRIRTLAHQLKLPIAALTGENIQLVTQLIPNDLPKQAFPAIHEECYTNVIVAKLAIASELATPLAKLAAPERHFIDQILSETLIRHIVLARVRDYFRKKKQEEDHAS</sequence>
<gene>
    <name evidence="1" type="ORF">ymoll0001_21140</name>
</gene>
<organism evidence="1 2">
    <name type="scientific">Yersinia mollaretii (strain ATCC 43969 / DSM 18520 / CIP 103324 / CNY 7263 / WAIP 204)</name>
    <dbReference type="NCBI Taxonomy" id="349967"/>
    <lineage>
        <taxon>Bacteria</taxon>
        <taxon>Pseudomonadati</taxon>
        <taxon>Pseudomonadota</taxon>
        <taxon>Gammaproteobacteria</taxon>
        <taxon>Enterobacterales</taxon>
        <taxon>Yersiniaceae</taxon>
        <taxon>Yersinia</taxon>
    </lineage>
</organism>
<reference evidence="1" key="1">
    <citation type="submission" date="2008-12" db="EMBL/GenBank/DDBJ databases">
        <title>Annotation of the Yersinia mollaretii ATCC 43969 genome.</title>
        <authorList>
            <person name="Read T.D."/>
            <person name="Akmal A."/>
            <person name="Bishop-Lilly K."/>
            <person name="Chen P.E."/>
            <person name="Cook C."/>
            <person name="Kiley M.P."/>
            <person name="Lentz S."/>
            <person name="Mateczun A."/>
            <person name="Nagarajan N."/>
            <person name="Nolan N."/>
            <person name="Osborne B.I."/>
            <person name="Pop M."/>
            <person name="Sozhamannan S."/>
            <person name="Stewart A.C."/>
            <person name="Sulakvelidze A."/>
            <person name="Thomason B."/>
            <person name="Willner K."/>
            <person name="Zwick M.E."/>
        </authorList>
    </citation>
    <scope>NUCLEOTIDE SEQUENCE [LARGE SCALE GENOMIC DNA]</scope>
    <source>
        <strain evidence="1">ATCC 43969</strain>
    </source>
</reference>
<comment type="caution">
    <text evidence="1">The sequence shown here is derived from an EMBL/GenBank/DDBJ whole genome shotgun (WGS) entry which is preliminary data.</text>
</comment>
<evidence type="ECO:0000313" key="1">
    <source>
        <dbReference type="EMBL" id="EEQ11541.1"/>
    </source>
</evidence>
<dbReference type="EMBL" id="AALD02000008">
    <property type="protein sequence ID" value="EEQ11541.1"/>
    <property type="molecule type" value="Genomic_DNA"/>
</dbReference>
<dbReference type="InterPro" id="IPR036397">
    <property type="entry name" value="RNaseH_sf"/>
</dbReference>
<protein>
    <submittedName>
        <fullName evidence="1">Integrase, catalytic region</fullName>
    </submittedName>
</protein>
<name>A0ABP2EJP3_YERMW</name>
<dbReference type="PANTHER" id="PTHR35004">
    <property type="entry name" value="TRANSPOSASE RV3428C-RELATED"/>
    <property type="match status" value="1"/>
</dbReference>
<keyword evidence="2" id="KW-1185">Reference proteome</keyword>
<dbReference type="Proteomes" id="UP000003027">
    <property type="component" value="Unassembled WGS sequence"/>
</dbReference>
<dbReference type="InterPro" id="IPR012337">
    <property type="entry name" value="RNaseH-like_sf"/>
</dbReference>
<dbReference type="Gene3D" id="3.30.420.10">
    <property type="entry name" value="Ribonuclease H-like superfamily/Ribonuclease H"/>
    <property type="match status" value="1"/>
</dbReference>
<accession>A0ABP2EJP3</accession>
<dbReference type="PANTHER" id="PTHR35004:SF7">
    <property type="entry name" value="INTEGRASE PROTEIN"/>
    <property type="match status" value="1"/>
</dbReference>
<proteinExistence type="predicted"/>
<evidence type="ECO:0000313" key="2">
    <source>
        <dbReference type="Proteomes" id="UP000003027"/>
    </source>
</evidence>